<reference evidence="2 3" key="1">
    <citation type="submission" date="2020-08" db="EMBL/GenBank/DDBJ databases">
        <title>Genomic Encyclopedia of Type Strains, Phase III (KMG-III): the genomes of soil and plant-associated and newly described type strains.</title>
        <authorList>
            <person name="Whitman W."/>
        </authorList>
    </citation>
    <scope>NUCLEOTIDE SEQUENCE [LARGE SCALE GENOMIC DNA]</scope>
    <source>
        <strain evidence="2 3">CECT 8305</strain>
    </source>
</reference>
<dbReference type="Proteomes" id="UP000588098">
    <property type="component" value="Unassembled WGS sequence"/>
</dbReference>
<organism evidence="2 3">
    <name type="scientific">Streptomyces zagrosensis</name>
    <dbReference type="NCBI Taxonomy" id="1042984"/>
    <lineage>
        <taxon>Bacteria</taxon>
        <taxon>Bacillati</taxon>
        <taxon>Actinomycetota</taxon>
        <taxon>Actinomycetes</taxon>
        <taxon>Kitasatosporales</taxon>
        <taxon>Streptomycetaceae</taxon>
        <taxon>Streptomyces</taxon>
    </lineage>
</organism>
<evidence type="ECO:0000256" key="1">
    <source>
        <dbReference type="SAM" id="SignalP"/>
    </source>
</evidence>
<gene>
    <name evidence="2" type="ORF">FHS42_006866</name>
</gene>
<sequence>MKVVVGSRGVMAVLAAVVVLFGGMTVTAQAEPTDPSVPAADCSYPSFCFIKDGEVVDEYHDVTPWQYLPQQLQAPLQVINARHESVWIGDTRGGARCIEPGAIVDLWLVTIDTVRVDDSVECRLT</sequence>
<protein>
    <submittedName>
        <fullName evidence="2">Uncharacterized protein</fullName>
    </submittedName>
</protein>
<dbReference type="RefSeq" id="WP_184579369.1">
    <property type="nucleotide sequence ID" value="NZ_JACHJL010000027.1"/>
</dbReference>
<keyword evidence="3" id="KW-1185">Reference proteome</keyword>
<feature type="signal peptide" evidence="1">
    <location>
        <begin position="1"/>
        <end position="30"/>
    </location>
</feature>
<accession>A0A7W9QGD7</accession>
<dbReference type="AlphaFoldDB" id="A0A7W9QGD7"/>
<comment type="caution">
    <text evidence="2">The sequence shown here is derived from an EMBL/GenBank/DDBJ whole genome shotgun (WGS) entry which is preliminary data.</text>
</comment>
<proteinExistence type="predicted"/>
<dbReference type="EMBL" id="JACHJL010000027">
    <property type="protein sequence ID" value="MBB5939770.1"/>
    <property type="molecule type" value="Genomic_DNA"/>
</dbReference>
<evidence type="ECO:0000313" key="3">
    <source>
        <dbReference type="Proteomes" id="UP000588098"/>
    </source>
</evidence>
<name>A0A7W9QGD7_9ACTN</name>
<keyword evidence="1" id="KW-0732">Signal</keyword>
<evidence type="ECO:0000313" key="2">
    <source>
        <dbReference type="EMBL" id="MBB5939770.1"/>
    </source>
</evidence>
<feature type="chain" id="PRO_5030915890" evidence="1">
    <location>
        <begin position="31"/>
        <end position="125"/>
    </location>
</feature>